<organism evidence="6">
    <name type="scientific">Aureoumbra lagunensis</name>
    <dbReference type="NCBI Taxonomy" id="44058"/>
    <lineage>
        <taxon>Eukaryota</taxon>
        <taxon>Sar</taxon>
        <taxon>Stramenopiles</taxon>
        <taxon>Ochrophyta</taxon>
        <taxon>Pelagophyceae</taxon>
        <taxon>Pelagomonadales</taxon>
        <taxon>Aureoumbra</taxon>
    </lineage>
</organism>
<evidence type="ECO:0000256" key="1">
    <source>
        <dbReference type="ARBA" id="ARBA00022723"/>
    </source>
</evidence>
<sequence length="435" mass="49302">MNGEAHSSQKEENVMDDWSCVACTLKNRGSSNTCECCSTSRTHDKNSWLCVHCTYLNTSSVLMCDMCKYARELPRIQSKSQIKYQDEKKVTKRQKLRWPPGNMYRPEAWRELPICQIGDVHTCKQLLAEHGVVIFRNVLNADEIQVARDLFWQWFETHTPARRTKPSTLTSAVAQSCGHANTGVTTNFCIGQSEFLWYCRLKAVPAWRTVWDCEDLVSSFDGCGLWRNPYLFSDAFTHGRWYHLDQNVRENAHFLGYQGLVQISDTATDETGSLVVIPGSHKDFRANCERGNKLLNRGSFVRLSTPADLAYCDQHAVQCAPLYPGDIVVWDSRVVHCSASVCRNLPSTHSLRGGRTFFSSKFSDNEISPPMLARLVAYVAMMPRSHVSSRVATNRRNAVLQGYGSGWNSLIVRRSPAPPKNFSPPHFDHPLWSLV</sequence>
<dbReference type="Gene3D" id="2.30.30.380">
    <property type="entry name" value="Zn-finger domain of Sec23/24"/>
    <property type="match status" value="1"/>
</dbReference>
<evidence type="ECO:0000256" key="2">
    <source>
        <dbReference type="ARBA" id="ARBA00022771"/>
    </source>
</evidence>
<evidence type="ECO:0000256" key="4">
    <source>
        <dbReference type="PROSITE-ProRule" id="PRU00322"/>
    </source>
</evidence>
<dbReference type="PANTHER" id="PTHR31630">
    <property type="entry name" value="PHYTANOYL-COA DIOXYGENASE-RELATED-RELATED"/>
    <property type="match status" value="1"/>
</dbReference>
<evidence type="ECO:0000256" key="3">
    <source>
        <dbReference type="ARBA" id="ARBA00022833"/>
    </source>
</evidence>
<feature type="domain" description="RanBP2-type" evidence="5">
    <location>
        <begin position="11"/>
        <end position="43"/>
    </location>
</feature>
<proteinExistence type="predicted"/>
<gene>
    <name evidence="6" type="ORF">ALAG00032_LOCUS7188</name>
</gene>
<dbReference type="EMBL" id="HBIJ01010462">
    <property type="protein sequence ID" value="CAE0366444.1"/>
    <property type="molecule type" value="Transcribed_RNA"/>
</dbReference>
<dbReference type="SUPFAM" id="SSF90209">
    <property type="entry name" value="Ran binding protein zinc finger-like"/>
    <property type="match status" value="1"/>
</dbReference>
<dbReference type="InterPro" id="IPR008775">
    <property type="entry name" value="Phytyl_CoA_dOase-like"/>
</dbReference>
<dbReference type="InterPro" id="IPR036443">
    <property type="entry name" value="Znf_RanBP2_sf"/>
</dbReference>
<reference evidence="6" key="1">
    <citation type="submission" date="2021-01" db="EMBL/GenBank/DDBJ databases">
        <authorList>
            <person name="Corre E."/>
            <person name="Pelletier E."/>
            <person name="Niang G."/>
            <person name="Scheremetjew M."/>
            <person name="Finn R."/>
            <person name="Kale V."/>
            <person name="Holt S."/>
            <person name="Cochrane G."/>
            <person name="Meng A."/>
            <person name="Brown T."/>
            <person name="Cohen L."/>
        </authorList>
    </citation>
    <scope>NUCLEOTIDE SEQUENCE</scope>
    <source>
        <strain evidence="6">CCMP1510</strain>
    </source>
</reference>
<keyword evidence="2 4" id="KW-0863">Zinc-finger</keyword>
<keyword evidence="1" id="KW-0479">Metal-binding</keyword>
<evidence type="ECO:0000313" key="6">
    <source>
        <dbReference type="EMBL" id="CAE0366444.1"/>
    </source>
</evidence>
<dbReference type="Gene3D" id="2.60.120.620">
    <property type="entry name" value="q2cbj1_9rhob like domain"/>
    <property type="match status" value="1"/>
</dbReference>
<dbReference type="SMART" id="SM00547">
    <property type="entry name" value="ZnF_RBZ"/>
    <property type="match status" value="2"/>
</dbReference>
<dbReference type="InterPro" id="IPR001876">
    <property type="entry name" value="Znf_RanBP2"/>
</dbReference>
<name>A0A7S3NKM9_9STRA</name>
<accession>A0A7S3NKM9</accession>
<dbReference type="AlphaFoldDB" id="A0A7S3NKM9"/>
<dbReference type="Pfam" id="PF05721">
    <property type="entry name" value="PhyH"/>
    <property type="match status" value="1"/>
</dbReference>
<protein>
    <recommendedName>
        <fullName evidence="5">RanBP2-type domain-containing protein</fullName>
    </recommendedName>
</protein>
<evidence type="ECO:0000259" key="5">
    <source>
        <dbReference type="PROSITE" id="PS50199"/>
    </source>
</evidence>
<dbReference type="PROSITE" id="PS50199">
    <property type="entry name" value="ZF_RANBP2_2"/>
    <property type="match status" value="1"/>
</dbReference>
<dbReference type="GO" id="GO:0008270">
    <property type="term" value="F:zinc ion binding"/>
    <property type="evidence" value="ECO:0007669"/>
    <property type="project" value="UniProtKB-KW"/>
</dbReference>
<keyword evidence="3" id="KW-0862">Zinc</keyword>
<dbReference type="PANTHER" id="PTHR31630:SF6">
    <property type="entry name" value="PHYTANOYL-COA DIOXYGENASE-RELATED"/>
    <property type="match status" value="1"/>
</dbReference>
<dbReference type="SUPFAM" id="SSF51197">
    <property type="entry name" value="Clavaminate synthase-like"/>
    <property type="match status" value="1"/>
</dbReference>
<dbReference type="PROSITE" id="PS01358">
    <property type="entry name" value="ZF_RANBP2_1"/>
    <property type="match status" value="2"/>
</dbReference>